<accession>A0A5P2HAD3</accession>
<sequence length="543" mass="55763">MKKTGWTHPGLATSTRGILLALPLLAALSGCGSDDPPAQAAPVATTPPPATNPVPPVTDPVTPETPVTPLCAASLDYGTTFTGASSGGEYIKIGFDTTTRRYRMTFVASAVPTAAGQVNQTRTGLTIEGSFTHPTTLPTAEQNRCAFVLQDGQTADASYAVTINPANPPMLFAGFDAVTGGTPGATIQYDGVALLGNLGAVPGRTFDSFPFIGFAQTETDLSQVAGRYHEVGMYMSPTGTSYQTARPQGWGPEPANWTETLNADGSCTAEGTGYSCSTTGTPWTRRQNADLTQDNVFISRSRSSGSPYASVGIAQPIVLLSPTQAHGIMIVGKVGTQRIPVIVRIGYSFIPAQASDLLNTIADAQVGLSLLAPATALQPNAFDGTFVGVTSAALCGKVTYDGSSGAPAVSTGVFDATVDHPDLPGTYNGTYFLPDMGNCVEGTGTRAPAATYVASLFSGTGGTQAGAATTATTPSFTLDYAQPTPGKVNLGALQAFNAADPSGDVALFQAGDAGVLVRNGPIYALIMNANTYHPFVQFGMALP</sequence>
<evidence type="ECO:0000256" key="2">
    <source>
        <dbReference type="SAM" id="SignalP"/>
    </source>
</evidence>
<protein>
    <submittedName>
        <fullName evidence="3">DUF2957 domain-containing protein</fullName>
    </submittedName>
</protein>
<feature type="region of interest" description="Disordered" evidence="1">
    <location>
        <begin position="33"/>
        <end position="62"/>
    </location>
</feature>
<evidence type="ECO:0000256" key="1">
    <source>
        <dbReference type="SAM" id="MobiDB-lite"/>
    </source>
</evidence>
<feature type="signal peptide" evidence="2">
    <location>
        <begin position="1"/>
        <end position="26"/>
    </location>
</feature>
<gene>
    <name evidence="3" type="ORF">FOB72_21670</name>
</gene>
<dbReference type="PROSITE" id="PS51257">
    <property type="entry name" value="PROKAR_LIPOPROTEIN"/>
    <property type="match status" value="1"/>
</dbReference>
<dbReference type="AlphaFoldDB" id="A0A5P2HAD3"/>
<dbReference type="RefSeq" id="WP_150374769.1">
    <property type="nucleotide sequence ID" value="NZ_CP044067.1"/>
</dbReference>
<dbReference type="InterPro" id="IPR021340">
    <property type="entry name" value="DUF2957"/>
</dbReference>
<feature type="compositionally biased region" description="Pro residues" evidence="1">
    <location>
        <begin position="45"/>
        <end position="58"/>
    </location>
</feature>
<evidence type="ECO:0000313" key="4">
    <source>
        <dbReference type="Proteomes" id="UP000322822"/>
    </source>
</evidence>
<dbReference type="EMBL" id="CP044067">
    <property type="protein sequence ID" value="QET04708.1"/>
    <property type="molecule type" value="Genomic_DNA"/>
</dbReference>
<evidence type="ECO:0000313" key="3">
    <source>
        <dbReference type="EMBL" id="QET04708.1"/>
    </source>
</evidence>
<feature type="chain" id="PRO_5024848191" evidence="2">
    <location>
        <begin position="27"/>
        <end position="543"/>
    </location>
</feature>
<dbReference type="Proteomes" id="UP000322822">
    <property type="component" value="Chromosome 2"/>
</dbReference>
<dbReference type="Pfam" id="PF11170">
    <property type="entry name" value="DUF2957"/>
    <property type="match status" value="1"/>
</dbReference>
<name>A0A5P2HAD3_9BURK</name>
<dbReference type="OrthoDB" id="8951775at2"/>
<organism evidence="3 4">
    <name type="scientific">Cupriavidus pauculus</name>
    <dbReference type="NCBI Taxonomy" id="82633"/>
    <lineage>
        <taxon>Bacteria</taxon>
        <taxon>Pseudomonadati</taxon>
        <taxon>Pseudomonadota</taxon>
        <taxon>Betaproteobacteria</taxon>
        <taxon>Burkholderiales</taxon>
        <taxon>Burkholderiaceae</taxon>
        <taxon>Cupriavidus</taxon>
    </lineage>
</organism>
<reference evidence="3 4" key="1">
    <citation type="submission" date="2019-09" db="EMBL/GenBank/DDBJ databases">
        <title>FDA dAtabase for Regulatory Grade micrObial Sequences (FDA-ARGOS): Supporting development and validation of Infectious Disease Dx tests.</title>
        <authorList>
            <person name="Sciortino C."/>
            <person name="Tallon L."/>
            <person name="Sadzewicz L."/>
            <person name="Vavikolanu K."/>
            <person name="Mehta A."/>
            <person name="Aluvathingal J."/>
            <person name="Nadendla S."/>
            <person name="Nandy P."/>
            <person name="Geyer C."/>
            <person name="Yan Y."/>
            <person name="Sichtig H."/>
        </authorList>
    </citation>
    <scope>NUCLEOTIDE SEQUENCE [LARGE SCALE GENOMIC DNA]</scope>
    <source>
        <strain evidence="3 4">FDAARGOS_664</strain>
    </source>
</reference>
<keyword evidence="2" id="KW-0732">Signal</keyword>
<proteinExistence type="predicted"/>